<organism evidence="2 3">
    <name type="scientific">Compostibacter hankyongensis</name>
    <dbReference type="NCBI Taxonomy" id="1007089"/>
    <lineage>
        <taxon>Bacteria</taxon>
        <taxon>Pseudomonadati</taxon>
        <taxon>Bacteroidota</taxon>
        <taxon>Chitinophagia</taxon>
        <taxon>Chitinophagales</taxon>
        <taxon>Chitinophagaceae</taxon>
        <taxon>Compostibacter</taxon>
    </lineage>
</organism>
<proteinExistence type="predicted"/>
<dbReference type="SUPFAM" id="SSF49299">
    <property type="entry name" value="PKD domain"/>
    <property type="match status" value="2"/>
</dbReference>
<evidence type="ECO:0000259" key="1">
    <source>
        <dbReference type="PROSITE" id="PS50093"/>
    </source>
</evidence>
<dbReference type="InterPro" id="IPR013783">
    <property type="entry name" value="Ig-like_fold"/>
</dbReference>
<protein>
    <recommendedName>
        <fullName evidence="1">PKD domain-containing protein</fullName>
    </recommendedName>
</protein>
<dbReference type="Pfam" id="PF13585">
    <property type="entry name" value="CHU_C"/>
    <property type="match status" value="1"/>
</dbReference>
<keyword evidence="3" id="KW-1185">Reference proteome</keyword>
<reference evidence="3" key="1">
    <citation type="journal article" date="2019" name="Int. J. Syst. Evol. Microbiol.">
        <title>The Global Catalogue of Microorganisms (GCM) 10K type strain sequencing project: providing services to taxonomists for standard genome sequencing and annotation.</title>
        <authorList>
            <consortium name="The Broad Institute Genomics Platform"/>
            <consortium name="The Broad Institute Genome Sequencing Center for Infectious Disease"/>
            <person name="Wu L."/>
            <person name="Ma J."/>
        </authorList>
    </citation>
    <scope>NUCLEOTIDE SEQUENCE [LARGE SCALE GENOMIC DNA]</scope>
    <source>
        <strain evidence="3">JCM 17664</strain>
    </source>
</reference>
<dbReference type="InterPro" id="IPR026341">
    <property type="entry name" value="T9SS_type_B"/>
</dbReference>
<evidence type="ECO:0000313" key="3">
    <source>
        <dbReference type="Proteomes" id="UP001501207"/>
    </source>
</evidence>
<gene>
    <name evidence="2" type="ORF">GCM10023143_01630</name>
</gene>
<feature type="domain" description="PKD" evidence="1">
    <location>
        <begin position="504"/>
        <end position="570"/>
    </location>
</feature>
<accession>A0ABP8FCU5</accession>
<dbReference type="Gene3D" id="2.60.40.10">
    <property type="entry name" value="Immunoglobulins"/>
    <property type="match status" value="2"/>
</dbReference>
<dbReference type="EMBL" id="BAABFN010000001">
    <property type="protein sequence ID" value="GAA4300562.1"/>
    <property type="molecule type" value="Genomic_DNA"/>
</dbReference>
<dbReference type="Proteomes" id="UP001501207">
    <property type="component" value="Unassembled WGS sequence"/>
</dbReference>
<sequence length="665" mass="71868">MLVLTLRGQQCTNIGQTPGSAFPVCGTKAFVQKSVPPCGGRDIPVPGCSRQGADYRDLNPYWYKFTCYKAGQLQLTIHPKASATDDYDWQVFDITGRNPEDVYTDPSLVVVGNWSQYPGETGASLRFGSAYMECAGEHPQFSKAPELEQGHTYLLLVSHYSGSTQSGYTLDFIGTTADINDPTTPALGDAEISSCDGTKITVQLTKAVACESLAPDGSDFTINGTLAKIKAAAGNNCGNGFDLTAVTLTLDRALEEGSYTLSVKKGSDGNTLLDNCGNAVKTGENTAPFSFRKAQPTPMGKPGPIGCAPQELRLTFAKGIRCSSIAANGSDFTVSGGAQPVTVSGAAGLDCKEGVSKTVVVKLSSPIVHAGTYTVTLKRGSDGNTVIDECGEQTPEDSRSFTAADTVSAVFTVTPEPDCNITTIRLHHPGGNQVDSWNWTLGDGTRSTRQDVVYTDTTFDTQHIRLQVSNGVCSDVSDQYVPMNTDYLIRAAFEAPDILCPEDKAAFKNNSIGNINSWAWDFGDGARSALRSPEDQQYPVPVVKEQPYTVTLHVENNLGCSAEARQTIRVLNNCYIAVPSAFTPNGDGMNDYLYPLNAYKADNLEFRVYNRYGELVFETKDWTRKWDGRVKGVPQGTGAYVWMLQFINRDTGEKVFQKGSTLLIR</sequence>
<name>A0ABP8FCU5_9BACT</name>
<evidence type="ECO:0000313" key="2">
    <source>
        <dbReference type="EMBL" id="GAA4300562.1"/>
    </source>
</evidence>
<comment type="caution">
    <text evidence="2">The sequence shown here is derived from an EMBL/GenBank/DDBJ whole genome shotgun (WGS) entry which is preliminary data.</text>
</comment>
<dbReference type="SMART" id="SM00089">
    <property type="entry name" value="PKD"/>
    <property type="match status" value="1"/>
</dbReference>
<dbReference type="InterPro" id="IPR000601">
    <property type="entry name" value="PKD_dom"/>
</dbReference>
<dbReference type="PROSITE" id="PS50093">
    <property type="entry name" value="PKD"/>
    <property type="match status" value="1"/>
</dbReference>
<dbReference type="Pfam" id="PF18911">
    <property type="entry name" value="PKD_4"/>
    <property type="match status" value="1"/>
</dbReference>
<dbReference type="NCBIfam" id="TIGR04131">
    <property type="entry name" value="Bac_Flav_CTERM"/>
    <property type="match status" value="1"/>
</dbReference>
<dbReference type="InterPro" id="IPR035986">
    <property type="entry name" value="PKD_dom_sf"/>
</dbReference>
<dbReference type="InterPro" id="IPR022409">
    <property type="entry name" value="PKD/Chitinase_dom"/>
</dbReference>